<evidence type="ECO:0000313" key="2">
    <source>
        <dbReference type="Proteomes" id="UP000770717"/>
    </source>
</evidence>
<reference evidence="1" key="1">
    <citation type="thesis" date="2020" institute="ProQuest LLC" country="789 East Eisenhower Parkway, Ann Arbor, MI, USA">
        <title>Comparative Genomics and Chromosome Evolution.</title>
        <authorList>
            <person name="Mudd A.B."/>
        </authorList>
    </citation>
    <scope>NUCLEOTIDE SEQUENCE</scope>
    <source>
        <strain evidence="1">HN-11 Male</strain>
        <tissue evidence="1">Kidney and liver</tissue>
    </source>
</reference>
<comment type="caution">
    <text evidence="1">The sequence shown here is derived from an EMBL/GenBank/DDBJ whole genome shotgun (WGS) entry which is preliminary data.</text>
</comment>
<sequence length="81" mass="8866">MLPKCFYFFMIDPSIKTGSDNKLRAPPTFLAIRPSANQTVLVHPRIVEVSSSHYLLSLHRKNSAHSAEPLMLMGGAGGDKA</sequence>
<dbReference type="AlphaFoldDB" id="A0A8J6JZ77"/>
<keyword evidence="2" id="KW-1185">Reference proteome</keyword>
<evidence type="ECO:0000313" key="1">
    <source>
        <dbReference type="EMBL" id="KAG9473526.1"/>
    </source>
</evidence>
<accession>A0A8J6JZ77</accession>
<dbReference type="Proteomes" id="UP000770717">
    <property type="component" value="Unassembled WGS sequence"/>
</dbReference>
<dbReference type="EMBL" id="WNTK01000013">
    <property type="protein sequence ID" value="KAG9473526.1"/>
    <property type="molecule type" value="Genomic_DNA"/>
</dbReference>
<proteinExistence type="predicted"/>
<organism evidence="1 2">
    <name type="scientific">Eleutherodactylus coqui</name>
    <name type="common">Puerto Rican coqui</name>
    <dbReference type="NCBI Taxonomy" id="57060"/>
    <lineage>
        <taxon>Eukaryota</taxon>
        <taxon>Metazoa</taxon>
        <taxon>Chordata</taxon>
        <taxon>Craniata</taxon>
        <taxon>Vertebrata</taxon>
        <taxon>Euteleostomi</taxon>
        <taxon>Amphibia</taxon>
        <taxon>Batrachia</taxon>
        <taxon>Anura</taxon>
        <taxon>Neobatrachia</taxon>
        <taxon>Hyloidea</taxon>
        <taxon>Eleutherodactylidae</taxon>
        <taxon>Eleutherodactylinae</taxon>
        <taxon>Eleutherodactylus</taxon>
        <taxon>Eleutherodactylus</taxon>
    </lineage>
</organism>
<gene>
    <name evidence="1" type="ORF">GDO78_004039</name>
</gene>
<name>A0A8J6JZ77_ELECQ</name>
<protein>
    <submittedName>
        <fullName evidence="1">Uncharacterized protein</fullName>
    </submittedName>
</protein>